<comment type="caution">
    <text evidence="10">The sequence shown here is derived from an EMBL/GenBank/DDBJ whole genome shotgun (WGS) entry which is preliminary data.</text>
</comment>
<dbReference type="PANTHER" id="PTHR47633:SF4">
    <property type="entry name" value="MYOPALLADIN ISOFORM X1"/>
    <property type="match status" value="1"/>
</dbReference>
<feature type="domain" description="Ig-like" evidence="9">
    <location>
        <begin position="7"/>
        <end position="103"/>
    </location>
</feature>
<evidence type="ECO:0000256" key="5">
    <source>
        <dbReference type="ARBA" id="ARBA00023157"/>
    </source>
</evidence>
<protein>
    <recommendedName>
        <fullName evidence="9">Ig-like domain-containing protein</fullName>
    </recommendedName>
</protein>
<dbReference type="InterPro" id="IPR003598">
    <property type="entry name" value="Ig_sub2"/>
</dbReference>
<feature type="compositionally biased region" description="Polar residues" evidence="8">
    <location>
        <begin position="2491"/>
        <end position="2500"/>
    </location>
</feature>
<feature type="domain" description="Ig-like" evidence="9">
    <location>
        <begin position="2291"/>
        <end position="2384"/>
    </location>
</feature>
<dbReference type="SMART" id="SM00408">
    <property type="entry name" value="IGc2"/>
    <property type="match status" value="7"/>
</dbReference>
<dbReference type="GO" id="GO:0045989">
    <property type="term" value="P:positive regulation of striated muscle contraction"/>
    <property type="evidence" value="ECO:0007669"/>
    <property type="project" value="UniProtKB-ARBA"/>
</dbReference>
<dbReference type="Pfam" id="PF07679">
    <property type="entry name" value="I-set"/>
    <property type="match status" value="8"/>
</dbReference>
<keyword evidence="4" id="KW-0677">Repeat</keyword>
<feature type="domain" description="Ig-like" evidence="9">
    <location>
        <begin position="2717"/>
        <end position="2807"/>
    </location>
</feature>
<dbReference type="InterPro" id="IPR013098">
    <property type="entry name" value="Ig_I-set"/>
</dbReference>
<dbReference type="FunFam" id="2.60.40.10:FF:000345">
    <property type="entry name" value="Muscle M-line assembly protein unc-89"/>
    <property type="match status" value="1"/>
</dbReference>
<keyword evidence="6" id="KW-0393">Immunoglobulin domain</keyword>
<feature type="compositionally biased region" description="Low complexity" evidence="8">
    <location>
        <begin position="2452"/>
        <end position="2490"/>
    </location>
</feature>
<dbReference type="GO" id="GO:0031672">
    <property type="term" value="C:A band"/>
    <property type="evidence" value="ECO:0007669"/>
    <property type="project" value="UniProtKB-ARBA"/>
</dbReference>
<feature type="region of interest" description="Disordered" evidence="8">
    <location>
        <begin position="953"/>
        <end position="979"/>
    </location>
</feature>
<gene>
    <name evidence="10" type="ORF">QVE165_LOCUS22505</name>
</gene>
<dbReference type="FunFam" id="2.60.40.10:FF:000032">
    <property type="entry name" value="palladin isoform X1"/>
    <property type="match status" value="1"/>
</dbReference>
<feature type="compositionally biased region" description="Basic and acidic residues" evidence="8">
    <location>
        <begin position="2998"/>
        <end position="3019"/>
    </location>
</feature>
<dbReference type="InterPro" id="IPR003599">
    <property type="entry name" value="Ig_sub"/>
</dbReference>
<feature type="compositionally biased region" description="Basic residues" evidence="8">
    <location>
        <begin position="969"/>
        <end position="979"/>
    </location>
</feature>
<dbReference type="PROSITE" id="PS50835">
    <property type="entry name" value="IG_LIKE"/>
    <property type="match status" value="7"/>
</dbReference>
<feature type="domain" description="Ig-like" evidence="9">
    <location>
        <begin position="2854"/>
        <end position="2945"/>
    </location>
</feature>
<dbReference type="InterPro" id="IPR036179">
    <property type="entry name" value="Ig-like_dom_sf"/>
</dbReference>
<dbReference type="GO" id="GO:0060298">
    <property type="term" value="P:positive regulation of sarcomere organization"/>
    <property type="evidence" value="ECO:0007669"/>
    <property type="project" value="UniProtKB-ARBA"/>
</dbReference>
<keyword evidence="5" id="KW-1015">Disulfide bond</keyword>
<evidence type="ECO:0000256" key="1">
    <source>
        <dbReference type="ARBA" id="ARBA00004657"/>
    </source>
</evidence>
<sequence length="3354" mass="381821">MSSEYEPRFTEPLKASYVIREGQPVKLSCRFDASPNSSIQWLKDGVEIEFESLGISRDFKVIKEVDYTALLIKEAFPEDTGSYIVVIRNTLGEAHSFTQLTVEEFFCRTPESEMSDTPMKPIFVQPLRDTSINEGQQLKLHAAINAHPEPEIIWYRNNIPLKNSRDLTVTYDGQLCTLIKDRCEKENDTGIYRITAVNSMGQAECICQVIVQSKDTQGFREHLQANRTLPIVNQSLQTKTTYEENNRHLQSNIMEQTNDAQGFHEHLQSNRPLPTINQSLQEENNRHLQSNFMEQSNATQGFHEQRQPNQSSQNKITYEDNNRHLQSNFIEQSNDTQGFREQLQSNRSLPNINQSLQEDNNRHLQSNFIEQSNETQGFRGQLQSNRSLTNVNQSLQEDNNRHLQSNFMEQSNATQGFHEHLQANRSLPIVIQPPQTRIPHEENNYHLQSSDIQGFREHLQANRSLPNVNQSLLNRIIQEDNNRHLQSNINEQSKSQVIYYKDNQSLNNAYEHQIRTERMNHTLEIPKISRNNANFYQRKASSRSGERKHAAMPHVLPTTIAPQSMIVAPTGFPPEFLQVFHDKKTSLGSTIRFEARLTGTPPLNVYWLFQGKPISNLGTNKHYQQNNDNDTYILTINNIRYDDVGKYTLNAENSWGKTTCTAELFVVPTTVRFGIDKNKNMLSNLLVEMSPSPPVPRKRQIETNQQKLSSLITSSIDQESTFMSSNITNKRHRPLQSQSLTRYDDYRRLRQYPKTLEIFIPMDTNDNNTEKQSTIKRSFEYEVEKKKRSSSENLRQQRPQHDFEVELEYLRCLDDLTNEYEKLKRQKKSVDNRKKKTTTYETTEQFESIEKIYHNQPQQQPIHQYSQHDNIYQRSASENILHKHSKPILTTTDLPLSDDEFSRLEYNLLRKERLKPIHIHSSTNSIPGETSIKYVSTERLPVEVLVPKPQIRTTHGEHSSTTLKDVRQSTRKKTTNIHQQRRRKTIEGQHELRIIEQPIISGRTLPVEFTIPKPIETLPVEHTSTFIVKSKKGGRFQTLDISKTLTRERRLSGEHELRVISEPIRSNLHNKPVELLFPKPTLTSQSSHHSSTIVKQNRTPKSSLILDNIQTLLKGEHELRLIDKPIESGPSNSVELIVPKSVTETVEHTSTIITETQPQRRVLEITGSGRKIENEYETKYFHDTVRVEEEIEVKLPKQKYEQVDHSSTIIKHSRGKGPIIDIDTTYKTIQGEHELKIFEESIETKADTMQLLVPKPKISSEHHSTTVIKGQRGKPQILTIDRKPIIPGDHETKYYEQPVESYSEMEVLFPKSQSRYNQQVAYDDRLMETRTSELQRKYHQTSNDYNERYMLTTNEYEEEEDIGGEHSTTYFKQARAKYEPVELVVDRPKILPSISKLIADIHAPTQITSIKPTKYTLTEDSSTKIDMDVTKDRFHEQYDEMELVFERPLVRDSSTTLLANIQSGLELKSIQPTTQQTIKTDIQKSSSTLTMQRGEQQSDEEILELRLRKPYIQDSSSIVLANIQPELGIQGQLKHTPYIPQPIEESSSALLMELNTEQYRTPFELIIPRLDVESSSSTVLAQVSPALAGLRAKIDVPQIEKSTSTVLFEQTTRSDKEIELIMPKPKQIETSTSTMIADVQAKLETKNIRPSEIQPERSTSTVYFDETIQHVRPQPVELRMKQPIIGDSSTTVLANVKPTIDTQQIQIFGNQNQTLENSSSAILFDTKNEQIQPSEIELRIPRPHIQESTSVMLANIRPTLDTSHTHLVIPSSLQSPIKSSSELIIEQDNIDETTVESYLHRQTNSNTVLTELEDTRIENDEMYILGTNNQLQQQQYGSSMIHADLNKPLELIFNVDEGNTSAISSQYKRGHNSRILANTSAGTTSNQYQPVEFLLSGGGGLSGYNTTVEEYTTGGSGTGGYTTTKTTTKRTITSADAGGYNEGTNKSLVRGIRPFDQVDLILQPDSSISSSKLLSTNLSSEQGGYSPYFNVSLHDQTVREGESVLFEIIVSAQPSAEIIWDKDDQLIGDDSAFRLDYYGDGRATLYIPEAFADDQGYYTCTVTNSHGTCRTTARLNVDSSGEGPSPKRRQLESSSNVYYRQGPTQTIESYSVYSKPSTTITQVTEETQVYRLPAHQQQQQQQHQHNEISYSVQGTQPKFQPIQFLVSANQDNNQAITTTTITTDENDQSLFTSPYQNYNSQLQTLSNRNNLSSYGDQTNTITTTTYSQQQQPRHTGLIATVAKQAGPTPSHYQLATTQEYDNMQTESEISPIHFNRSIQQDSSTSYITTRPNFTKPLEPVNAVEGGTVQITVHLTAVGPQHSRPEIQWYHHGQPIVSDNQHYRITEGYDTAILEIINVKKHDTGPVWCVANTPAGSATTTCAITVEEKPVRTQRHIKTTQQHIVPQESVYDTHSIHSTHAQIPLHYHQQQQQIDQRVPTQYYSSQTISQQQISPQSFTSQTPLSYQQQQQISPQSTTSQTYSSVSYQTPQHQAPFQSYTPQQASIQSHQIPYQTATPQLQQPQTASQPFIPQAPPLLPNFNTRQNYSDQQIKILNNGLQDQPLYTGNETVFELQFTGQPEKIQWFRNEIEIVNSPQQSNNRIYHVTNQTNGISRLIFKPTLDEDVGTYSVKLSGPNEEITSAKLMPAAQFQNLQKKKVEQTQRKALVEELAEKQLKRMKPSKNVAPRTSYTSYGTSDDDVFYEPTQRIAPQRHPTAPTLGRPLKDTDVKEGQPIQLTCQVQGFPKAELLWFKNNIPLPLSARHKTSYDVGSGTITLRVNDSRPEDSGVYTVLAKNPQGHVQTSAHVEVKESSGIDETSYVQPDAFKYIEKQPAAGPRSTKPRRESDTSNLQQKPAKIIKTPISTSVVEGDTAQFTCQVEGTPKPKIAWLKDNKPLMSGPRFSTYFDQASKTAVLRVKDVCKDDQGYYTCIADNTLNSDRSTATLQVIPESKIDQRSYVETDAFKYLTPENKQRVANKKQDQPTSGVDSESFVNPDSFRYLEGKKPEKKPDNNRTIDDRPIIDADAFRYVEARQAPKTKRNDDARASIDDTPIVNPEAFRYLERRADAAKLKKNQDTGPSIDETPQVNLNAFQYLERRDMPKRQPEEGPSIDESSIVNPEAFKYLERKPMKRSEDVGPSIDETPIVNPDAFRYLERQIAPKPRDTAPTIDTTSLVNPDAFRYLEKPTAMPRIDESPAIDNRPIVPQEAFRWLDRPKQLERIPEGPAVDESSYVNPKAFRYIEAKPKEKAVDTGPSIDESSYVNPKAFKYLEAAQSKKPVDVGPAIDTSNYVNPQLFAQFEQKPAAQPTYDDQELKRAPRVLQPLKSAQAIEGKPAVLVATVDGFPVPQVYKKNRI</sequence>
<feature type="region of interest" description="Disordered" evidence="8">
    <location>
        <begin position="2075"/>
        <end position="2095"/>
    </location>
</feature>
<name>A0A814S7R0_9BILA</name>
<feature type="coiled-coil region" evidence="7">
    <location>
        <begin position="806"/>
        <end position="833"/>
    </location>
</feature>
<organism evidence="10 11">
    <name type="scientific">Adineta steineri</name>
    <dbReference type="NCBI Taxonomy" id="433720"/>
    <lineage>
        <taxon>Eukaryota</taxon>
        <taxon>Metazoa</taxon>
        <taxon>Spiralia</taxon>
        <taxon>Gnathifera</taxon>
        <taxon>Rotifera</taxon>
        <taxon>Eurotatoria</taxon>
        <taxon>Bdelloidea</taxon>
        <taxon>Adinetida</taxon>
        <taxon>Adinetidae</taxon>
        <taxon>Adineta</taxon>
    </lineage>
</organism>
<dbReference type="SMART" id="SM00409">
    <property type="entry name" value="IG"/>
    <property type="match status" value="7"/>
</dbReference>
<dbReference type="PANTHER" id="PTHR47633">
    <property type="entry name" value="IMMUNOGLOBULIN"/>
    <property type="match status" value="1"/>
</dbReference>
<feature type="domain" description="Ig-like" evidence="9">
    <location>
        <begin position="121"/>
        <end position="192"/>
    </location>
</feature>
<evidence type="ECO:0000256" key="8">
    <source>
        <dbReference type="SAM" id="MobiDB-lite"/>
    </source>
</evidence>
<feature type="compositionally biased region" description="Basic and acidic residues" evidence="8">
    <location>
        <begin position="954"/>
        <end position="968"/>
    </location>
</feature>
<keyword evidence="11" id="KW-1185">Reference proteome</keyword>
<dbReference type="FunFam" id="2.60.40.10:FF:000107">
    <property type="entry name" value="Myosin, light chain kinase a"/>
    <property type="match status" value="2"/>
</dbReference>
<dbReference type="Proteomes" id="UP000663832">
    <property type="component" value="Unassembled WGS sequence"/>
</dbReference>
<evidence type="ECO:0000259" key="9">
    <source>
        <dbReference type="PROSITE" id="PS50835"/>
    </source>
</evidence>
<comment type="subcellular location">
    <subcellularLocation>
        <location evidence="1">Cytoplasm</location>
        <location evidence="1">Myofibril</location>
    </subcellularLocation>
</comment>
<feature type="region of interest" description="Disordered" evidence="8">
    <location>
        <begin position="2452"/>
        <end position="2500"/>
    </location>
</feature>
<dbReference type="EMBL" id="CAJNOM010000148">
    <property type="protein sequence ID" value="CAF1141483.1"/>
    <property type="molecule type" value="Genomic_DNA"/>
</dbReference>
<dbReference type="SUPFAM" id="SSF48726">
    <property type="entry name" value="Immunoglobulin"/>
    <property type="match status" value="8"/>
</dbReference>
<dbReference type="OrthoDB" id="6612025at2759"/>
<evidence type="ECO:0000256" key="6">
    <source>
        <dbReference type="ARBA" id="ARBA00023319"/>
    </source>
</evidence>
<feature type="region of interest" description="Disordered" evidence="8">
    <location>
        <begin position="2830"/>
        <end position="2856"/>
    </location>
</feature>
<keyword evidence="7" id="KW-0175">Coiled coil</keyword>
<comment type="similarity">
    <text evidence="2">Belongs to the protein kinase superfamily. CAMK Ser/Thr protein kinase family.</text>
</comment>
<feature type="region of interest" description="Disordered" evidence="8">
    <location>
        <begin position="2970"/>
        <end position="3019"/>
    </location>
</feature>
<evidence type="ECO:0000256" key="2">
    <source>
        <dbReference type="ARBA" id="ARBA00006692"/>
    </source>
</evidence>
<accession>A0A814S7R0</accession>
<feature type="domain" description="Ig-like" evidence="9">
    <location>
        <begin position="1987"/>
        <end position="2076"/>
    </location>
</feature>
<evidence type="ECO:0000313" key="11">
    <source>
        <dbReference type="Proteomes" id="UP000663832"/>
    </source>
</evidence>
<dbReference type="Gene3D" id="2.60.40.10">
    <property type="entry name" value="Immunoglobulins"/>
    <property type="match status" value="9"/>
</dbReference>
<keyword evidence="3" id="KW-0963">Cytoplasm</keyword>
<evidence type="ECO:0000313" key="10">
    <source>
        <dbReference type="EMBL" id="CAF1141483.1"/>
    </source>
</evidence>
<dbReference type="InterPro" id="IPR007110">
    <property type="entry name" value="Ig-like_dom"/>
</dbReference>
<evidence type="ECO:0000256" key="4">
    <source>
        <dbReference type="ARBA" id="ARBA00022737"/>
    </source>
</evidence>
<feature type="domain" description="Ig-like" evidence="9">
    <location>
        <begin position="574"/>
        <end position="665"/>
    </location>
</feature>
<dbReference type="FunFam" id="2.60.40.10:FF:000425">
    <property type="entry name" value="Myosin light chain kinase"/>
    <property type="match status" value="1"/>
</dbReference>
<dbReference type="InterPro" id="IPR013783">
    <property type="entry name" value="Ig-like_fold"/>
</dbReference>
<reference evidence="10" key="1">
    <citation type="submission" date="2021-02" db="EMBL/GenBank/DDBJ databases">
        <authorList>
            <person name="Nowell W R."/>
        </authorList>
    </citation>
    <scope>NUCLEOTIDE SEQUENCE</scope>
</reference>
<evidence type="ECO:0000256" key="3">
    <source>
        <dbReference type="ARBA" id="ARBA00022490"/>
    </source>
</evidence>
<proteinExistence type="inferred from homology"/>
<dbReference type="FunFam" id="2.60.40.10:FF:000080">
    <property type="entry name" value="Myosin light chain kinase, smooth muscle"/>
    <property type="match status" value="1"/>
</dbReference>
<evidence type="ECO:0000256" key="7">
    <source>
        <dbReference type="SAM" id="Coils"/>
    </source>
</evidence>
<feature type="compositionally biased region" description="Polar residues" evidence="8">
    <location>
        <begin position="2981"/>
        <end position="2993"/>
    </location>
</feature>